<dbReference type="OrthoDB" id="1937642at2759"/>
<dbReference type="VEuPathDB" id="FungiDB:G647_03969"/>
<feature type="region of interest" description="Disordered" evidence="1">
    <location>
        <begin position="391"/>
        <end position="432"/>
    </location>
</feature>
<proteinExistence type="predicted"/>
<reference evidence="4" key="1">
    <citation type="submission" date="2015-07" db="EMBL/GenBank/DDBJ databases">
        <authorList>
            <person name="Teixeira M.M."/>
            <person name="Souza R.C."/>
            <person name="Almeida L.G."/>
            <person name="Vicente V.A."/>
            <person name="de Hoog S."/>
            <person name="Bocca A.L."/>
            <person name="de Almeida S.R."/>
            <person name="Vasconcelos A.T."/>
            <person name="Felipe M.S."/>
        </authorList>
    </citation>
    <scope>NUCLEOTIDE SEQUENCE [LARGE SCALE GENOMIC DNA]</scope>
    <source>
        <strain evidence="4">KSF</strain>
    </source>
</reference>
<feature type="transmembrane region" description="Helical" evidence="2">
    <location>
        <begin position="204"/>
        <end position="224"/>
    </location>
</feature>
<sequence>MSPIPGRPFDAGIPATWFRDEWKSPSNYAFTILLLLGGDVVAKALAQLAGGRLTPVAFSFGWVSYATSAVNSAIGEHKLMPDADTGCSLINGKNGSVRGNGSWVLGRIMRDYHWWMRDEIKVETERVLKSARQYDLEAEKKKHPQLQKPVPERVQAGLVVSFWEASATKTAGKPGKDILYWSGICVSFVQLGVAAIPCGLYGDWGVLLITAAAIALCFITGSLTQWKVEKWACRQLDGKEKVFVLTRGNGAQHAILIDSKGRGLDLEDLATGFANVDAPHITMSSRLIYALLGVLWVLLLITSSALIDDAWFLIAVGGIGILQNMFVAGWNRKPDALGVPLDYVGVYGSPKVIDALYEVERRYEKVGFNMVGTFFPSGIRDHEQATFDAIKQDHKRRKEAESNKESSSSNGGGDGNEKTRMGDATVTMATTR</sequence>
<comment type="caution">
    <text evidence="3">The sequence shown here is derived from an EMBL/GenBank/DDBJ whole genome shotgun (WGS) entry which is preliminary data.</text>
</comment>
<feature type="transmembrane region" description="Helical" evidence="2">
    <location>
        <begin position="311"/>
        <end position="330"/>
    </location>
</feature>
<keyword evidence="2" id="KW-0472">Membrane</keyword>
<keyword evidence="4" id="KW-1185">Reference proteome</keyword>
<organism evidence="3 4">
    <name type="scientific">Cladophialophora carrionii</name>
    <dbReference type="NCBI Taxonomy" id="86049"/>
    <lineage>
        <taxon>Eukaryota</taxon>
        <taxon>Fungi</taxon>
        <taxon>Dikarya</taxon>
        <taxon>Ascomycota</taxon>
        <taxon>Pezizomycotina</taxon>
        <taxon>Eurotiomycetes</taxon>
        <taxon>Chaetothyriomycetidae</taxon>
        <taxon>Chaetothyriales</taxon>
        <taxon>Herpotrichiellaceae</taxon>
        <taxon>Cladophialophora</taxon>
    </lineage>
</organism>
<dbReference type="eggNOG" id="ENOG502SH7B">
    <property type="taxonomic scope" value="Eukaryota"/>
</dbReference>
<name>A0A1C1CVL8_9EURO</name>
<evidence type="ECO:0000256" key="1">
    <source>
        <dbReference type="SAM" id="MobiDB-lite"/>
    </source>
</evidence>
<feature type="transmembrane region" description="Helical" evidence="2">
    <location>
        <begin position="178"/>
        <end position="198"/>
    </location>
</feature>
<accession>A0A1C1CVL8</accession>
<evidence type="ECO:0000256" key="2">
    <source>
        <dbReference type="SAM" id="Phobius"/>
    </source>
</evidence>
<keyword evidence="2" id="KW-1133">Transmembrane helix</keyword>
<evidence type="ECO:0000313" key="4">
    <source>
        <dbReference type="Proteomes" id="UP000094526"/>
    </source>
</evidence>
<keyword evidence="2" id="KW-0812">Transmembrane</keyword>
<feature type="transmembrane region" description="Helical" evidence="2">
    <location>
        <begin position="287"/>
        <end position="305"/>
    </location>
</feature>
<gene>
    <name evidence="3" type="ORF">CLCR_10204</name>
</gene>
<dbReference type="EMBL" id="LGRB01000008">
    <property type="protein sequence ID" value="OCT52577.1"/>
    <property type="molecule type" value="Genomic_DNA"/>
</dbReference>
<dbReference type="VEuPathDB" id="FungiDB:CLCR_10204"/>
<protein>
    <submittedName>
        <fullName evidence="3">Uncharacterized protein</fullName>
    </submittedName>
</protein>
<dbReference type="Proteomes" id="UP000094526">
    <property type="component" value="Unassembled WGS sequence"/>
</dbReference>
<dbReference type="STRING" id="86049.A0A1C1CVL8"/>
<dbReference type="AlphaFoldDB" id="A0A1C1CVL8"/>
<evidence type="ECO:0000313" key="3">
    <source>
        <dbReference type="EMBL" id="OCT52577.1"/>
    </source>
</evidence>